<reference evidence="2 3" key="1">
    <citation type="journal article" date="2013" name="Genome Biol.">
        <title>The genome sequence of the most widely cultivated cacao type and its use to identify candidate genes regulating pod color.</title>
        <authorList>
            <person name="Motamayor J.C."/>
            <person name="Mockaitis K."/>
            <person name="Schmutz J."/>
            <person name="Haiminen N."/>
            <person name="Iii D.L."/>
            <person name="Cornejo O."/>
            <person name="Findley S.D."/>
            <person name="Zheng P."/>
            <person name="Utro F."/>
            <person name="Royaert S."/>
            <person name="Saski C."/>
            <person name="Jenkins J."/>
            <person name="Podicheti R."/>
            <person name="Zhao M."/>
            <person name="Scheffler B.E."/>
            <person name="Stack J.C."/>
            <person name="Feltus F.A."/>
            <person name="Mustiga G.M."/>
            <person name="Amores F."/>
            <person name="Phillips W."/>
            <person name="Marelli J.P."/>
            <person name="May G.D."/>
            <person name="Shapiro H."/>
            <person name="Ma J."/>
            <person name="Bustamante C.D."/>
            <person name="Schnell R.J."/>
            <person name="Main D."/>
            <person name="Gilbert D."/>
            <person name="Parida L."/>
            <person name="Kuhn D.N."/>
        </authorList>
    </citation>
    <scope>NUCLEOTIDE SEQUENCE [LARGE SCALE GENOMIC DNA]</scope>
    <source>
        <strain evidence="3">cv. Matina 1-6</strain>
    </source>
</reference>
<proteinExistence type="predicted"/>
<feature type="transmembrane region" description="Helical" evidence="1">
    <location>
        <begin position="12"/>
        <end position="33"/>
    </location>
</feature>
<evidence type="ECO:0000256" key="1">
    <source>
        <dbReference type="SAM" id="Phobius"/>
    </source>
</evidence>
<name>A0A061FKX4_THECC</name>
<dbReference type="AlphaFoldDB" id="A0A061FKX4"/>
<evidence type="ECO:0000313" key="3">
    <source>
        <dbReference type="Proteomes" id="UP000026915"/>
    </source>
</evidence>
<dbReference type="InParanoid" id="A0A061FKX4"/>
<gene>
    <name evidence="2" type="ORF">TCM_042455</name>
</gene>
<dbReference type="EMBL" id="CM001888">
    <property type="protein sequence ID" value="EOY17701.1"/>
    <property type="molecule type" value="Genomic_DNA"/>
</dbReference>
<dbReference type="HOGENOM" id="CLU_2836348_0_0_1"/>
<sequence>MLSTPYMATWKFIVLVLLDSINYLTFVQVRCYYTTKLVGKHIHWALLSNLSPFVNRASKDFRERSR</sequence>
<protein>
    <submittedName>
        <fullName evidence="2">Uncharacterized protein</fullName>
    </submittedName>
</protein>
<keyword evidence="1" id="KW-0812">Transmembrane</keyword>
<dbReference type="Gramene" id="EOY17701">
    <property type="protein sequence ID" value="EOY17701"/>
    <property type="gene ID" value="TCM_042455"/>
</dbReference>
<keyword evidence="3" id="KW-1185">Reference proteome</keyword>
<keyword evidence="1" id="KW-0472">Membrane</keyword>
<dbReference type="Proteomes" id="UP000026915">
    <property type="component" value="Chromosome 10"/>
</dbReference>
<keyword evidence="1" id="KW-1133">Transmembrane helix</keyword>
<organism evidence="2 3">
    <name type="scientific">Theobroma cacao</name>
    <name type="common">Cacao</name>
    <name type="synonym">Cocoa</name>
    <dbReference type="NCBI Taxonomy" id="3641"/>
    <lineage>
        <taxon>Eukaryota</taxon>
        <taxon>Viridiplantae</taxon>
        <taxon>Streptophyta</taxon>
        <taxon>Embryophyta</taxon>
        <taxon>Tracheophyta</taxon>
        <taxon>Spermatophyta</taxon>
        <taxon>Magnoliopsida</taxon>
        <taxon>eudicotyledons</taxon>
        <taxon>Gunneridae</taxon>
        <taxon>Pentapetalae</taxon>
        <taxon>rosids</taxon>
        <taxon>malvids</taxon>
        <taxon>Malvales</taxon>
        <taxon>Malvaceae</taxon>
        <taxon>Byttnerioideae</taxon>
        <taxon>Theobroma</taxon>
    </lineage>
</organism>
<evidence type="ECO:0000313" key="2">
    <source>
        <dbReference type="EMBL" id="EOY17701.1"/>
    </source>
</evidence>
<accession>A0A061FKX4</accession>